<accession>A0A7Y9IQE7</accession>
<dbReference type="RefSeq" id="WP_218863093.1">
    <property type="nucleotide sequence ID" value="NZ_JACBYR010000001.1"/>
</dbReference>
<proteinExistence type="predicted"/>
<evidence type="ECO:0000256" key="1">
    <source>
        <dbReference type="PROSITE-ProRule" id="PRU00464"/>
    </source>
</evidence>
<keyword evidence="3" id="KW-0378">Hydrolase</keyword>
<dbReference type="AlphaFoldDB" id="A0A7Y9IQE7"/>
<dbReference type="Pfam" id="PF01230">
    <property type="entry name" value="HIT"/>
    <property type="match status" value="1"/>
</dbReference>
<gene>
    <name evidence="3" type="ORF">FHW18_000281</name>
</gene>
<protein>
    <submittedName>
        <fullName evidence="3">Diadenosine tetraphosphate (Ap4A) HIT family hydrolase</fullName>
    </submittedName>
</protein>
<dbReference type="GO" id="GO:0016787">
    <property type="term" value="F:hydrolase activity"/>
    <property type="evidence" value="ECO:0007669"/>
    <property type="project" value="UniProtKB-KW"/>
</dbReference>
<evidence type="ECO:0000313" key="4">
    <source>
        <dbReference type="Proteomes" id="UP000542125"/>
    </source>
</evidence>
<dbReference type="GO" id="GO:0009117">
    <property type="term" value="P:nucleotide metabolic process"/>
    <property type="evidence" value="ECO:0007669"/>
    <property type="project" value="TreeGrafter"/>
</dbReference>
<dbReference type="InterPro" id="IPR036265">
    <property type="entry name" value="HIT-like_sf"/>
</dbReference>
<dbReference type="Gene3D" id="3.30.428.10">
    <property type="entry name" value="HIT-like"/>
    <property type="match status" value="1"/>
</dbReference>
<evidence type="ECO:0000259" key="2">
    <source>
        <dbReference type="PROSITE" id="PS51084"/>
    </source>
</evidence>
<dbReference type="PROSITE" id="PS51084">
    <property type="entry name" value="HIT_2"/>
    <property type="match status" value="1"/>
</dbReference>
<comment type="caution">
    <text evidence="1">Lacks conserved residue(s) required for the propagation of feature annotation.</text>
</comment>
<dbReference type="PANTHER" id="PTHR46648:SF1">
    <property type="entry name" value="ADENOSINE 5'-MONOPHOSPHORAMIDASE HNT1"/>
    <property type="match status" value="1"/>
</dbReference>
<dbReference type="InterPro" id="IPR001310">
    <property type="entry name" value="Histidine_triad_HIT"/>
</dbReference>
<comment type="caution">
    <text evidence="3">The sequence shown here is derived from an EMBL/GenBank/DDBJ whole genome shotgun (WGS) entry which is preliminary data.</text>
</comment>
<keyword evidence="4" id="KW-1185">Reference proteome</keyword>
<dbReference type="InterPro" id="IPR011146">
    <property type="entry name" value="HIT-like"/>
</dbReference>
<dbReference type="SUPFAM" id="SSF54197">
    <property type="entry name" value="HIT-like"/>
    <property type="match status" value="1"/>
</dbReference>
<dbReference type="Proteomes" id="UP000542125">
    <property type="component" value="Unassembled WGS sequence"/>
</dbReference>
<dbReference type="PRINTS" id="PR00332">
    <property type="entry name" value="HISTRIAD"/>
</dbReference>
<organism evidence="3 4">
    <name type="scientific">Pigmentiphaga litoralis</name>
    <dbReference type="NCBI Taxonomy" id="516702"/>
    <lineage>
        <taxon>Bacteria</taxon>
        <taxon>Pseudomonadati</taxon>
        <taxon>Pseudomonadota</taxon>
        <taxon>Betaproteobacteria</taxon>
        <taxon>Burkholderiales</taxon>
        <taxon>Alcaligenaceae</taxon>
        <taxon>Pigmentiphaga</taxon>
    </lineage>
</organism>
<reference evidence="3 4" key="1">
    <citation type="submission" date="2020-07" db="EMBL/GenBank/DDBJ databases">
        <title>Genomic Encyclopedia of Type Strains, Phase IV (KMG-V): Genome sequencing to study the core and pangenomes of soil and plant-associated prokaryotes.</title>
        <authorList>
            <person name="Whitman W."/>
        </authorList>
    </citation>
    <scope>NUCLEOTIDE SEQUENCE [LARGE SCALE GENOMIC DNA]</scope>
    <source>
        <strain evidence="3 4">SAS40</strain>
    </source>
</reference>
<sequence>MIALDKMSSKNMKSCIFCQIAQGELPSHKIWEDHNHLAFLSIFPNTPGFAVVITKAHRPSYVFELKDEEISELMLAAKQAALLLDAAFDDVGRTGCMIEGFGIDHAHVKLFPMHGTTADWRPIKSNVDKYFHKYEGYMSSHDHARADDEELKLLAQRIRAIK</sequence>
<evidence type="ECO:0000313" key="3">
    <source>
        <dbReference type="EMBL" id="NYE81010.1"/>
    </source>
</evidence>
<feature type="domain" description="HIT" evidence="2">
    <location>
        <begin position="16"/>
        <end position="120"/>
    </location>
</feature>
<dbReference type="PANTHER" id="PTHR46648">
    <property type="entry name" value="HIT FAMILY PROTEIN 1"/>
    <property type="match status" value="1"/>
</dbReference>
<dbReference type="EMBL" id="JACBYR010000001">
    <property type="protein sequence ID" value="NYE81010.1"/>
    <property type="molecule type" value="Genomic_DNA"/>
</dbReference>
<name>A0A7Y9IQE7_9BURK</name>